<reference evidence="8 9" key="1">
    <citation type="submission" date="2020-08" db="EMBL/GenBank/DDBJ databases">
        <title>Functional genomics of gut bacteria from endangered species of beetles.</title>
        <authorList>
            <person name="Carlos-Shanley C."/>
        </authorList>
    </citation>
    <scope>NUCLEOTIDE SEQUENCE [LARGE SCALE GENOMIC DNA]</scope>
    <source>
        <strain evidence="8 9">S00070</strain>
    </source>
</reference>
<dbReference type="PANTHER" id="PTHR32060:SF30">
    <property type="entry name" value="CARBOXY-TERMINAL PROCESSING PROTEASE CTPA"/>
    <property type="match status" value="1"/>
</dbReference>
<dbReference type="SUPFAM" id="SSF52096">
    <property type="entry name" value="ClpP/crotonase"/>
    <property type="match status" value="1"/>
</dbReference>
<dbReference type="AlphaFoldDB" id="A0A841EKT8"/>
<proteinExistence type="inferred from homology"/>
<dbReference type="InterPro" id="IPR004447">
    <property type="entry name" value="Peptidase_S41A"/>
</dbReference>
<dbReference type="PROSITE" id="PS50106">
    <property type="entry name" value="PDZ"/>
    <property type="match status" value="1"/>
</dbReference>
<name>A0A841EKT8_9BACT</name>
<dbReference type="SMART" id="SM00228">
    <property type="entry name" value="PDZ"/>
    <property type="match status" value="1"/>
</dbReference>
<feature type="transmembrane region" description="Helical" evidence="6">
    <location>
        <begin position="12"/>
        <end position="35"/>
    </location>
</feature>
<protein>
    <submittedName>
        <fullName evidence="8">Carboxyl-terminal processing protease</fullName>
        <ecNumber evidence="8">3.4.21.102</ecNumber>
    </submittedName>
</protein>
<dbReference type="EC" id="3.4.21.102" evidence="8"/>
<dbReference type="Gene3D" id="3.30.750.44">
    <property type="match status" value="1"/>
</dbReference>
<dbReference type="PANTHER" id="PTHR32060">
    <property type="entry name" value="TAIL-SPECIFIC PROTEASE"/>
    <property type="match status" value="1"/>
</dbReference>
<feature type="domain" description="PDZ" evidence="7">
    <location>
        <begin position="94"/>
        <end position="150"/>
    </location>
</feature>
<dbReference type="InterPro" id="IPR036034">
    <property type="entry name" value="PDZ_sf"/>
</dbReference>
<keyword evidence="6" id="KW-1133">Transmembrane helix</keyword>
<dbReference type="RefSeq" id="WP_184128302.1">
    <property type="nucleotide sequence ID" value="NZ_JACHKT010000001.1"/>
</dbReference>
<evidence type="ECO:0000256" key="5">
    <source>
        <dbReference type="RuleBase" id="RU004404"/>
    </source>
</evidence>
<dbReference type="CDD" id="cd07560">
    <property type="entry name" value="Peptidase_S41_CPP"/>
    <property type="match status" value="1"/>
</dbReference>
<evidence type="ECO:0000313" key="8">
    <source>
        <dbReference type="EMBL" id="MBB6001398.1"/>
    </source>
</evidence>
<dbReference type="GO" id="GO:0006508">
    <property type="term" value="P:proteolysis"/>
    <property type="evidence" value="ECO:0007669"/>
    <property type="project" value="UniProtKB-KW"/>
</dbReference>
<evidence type="ECO:0000256" key="1">
    <source>
        <dbReference type="ARBA" id="ARBA00009179"/>
    </source>
</evidence>
<dbReference type="Gene3D" id="2.30.42.10">
    <property type="match status" value="1"/>
</dbReference>
<dbReference type="Pfam" id="PF03572">
    <property type="entry name" value="Peptidase_S41"/>
    <property type="match status" value="1"/>
</dbReference>
<evidence type="ECO:0000256" key="2">
    <source>
        <dbReference type="ARBA" id="ARBA00022670"/>
    </source>
</evidence>
<organism evidence="8 9">
    <name type="scientific">Arcicella rosea</name>
    <dbReference type="NCBI Taxonomy" id="502909"/>
    <lineage>
        <taxon>Bacteria</taxon>
        <taxon>Pseudomonadati</taxon>
        <taxon>Bacteroidota</taxon>
        <taxon>Cytophagia</taxon>
        <taxon>Cytophagales</taxon>
        <taxon>Flectobacillaceae</taxon>
        <taxon>Arcicella</taxon>
    </lineage>
</organism>
<keyword evidence="2 5" id="KW-0645">Protease</keyword>
<dbReference type="CDD" id="cd06782">
    <property type="entry name" value="cpPDZ_CPP-like"/>
    <property type="match status" value="1"/>
</dbReference>
<dbReference type="Proteomes" id="UP000524404">
    <property type="component" value="Unassembled WGS sequence"/>
</dbReference>
<dbReference type="NCBIfam" id="TIGR00225">
    <property type="entry name" value="prc"/>
    <property type="match status" value="1"/>
</dbReference>
<dbReference type="GO" id="GO:0007165">
    <property type="term" value="P:signal transduction"/>
    <property type="evidence" value="ECO:0007669"/>
    <property type="project" value="TreeGrafter"/>
</dbReference>
<sequence>MKENKPVNNSPMSVRIPIIIAFTLVIGMLVGANFFGGQSRMNNVAKGIAKYREVLSLVETNYVDSVSTDSLVEFSIKKMLEKLDPHTSYFSTEDVAAARSQLESGFDGIGIEFNVFNDTVYVVNAMVGGPSDAVGIKSGDRLIKADGVSLIGQKVNSSLIFSKLRGPRGSEVNLEIVRNGESKVRTFTVTRDRIPSYSINAGFMLDSQTGYIKVDRFTESTYDEFKKALTSLKSQGLKRLVLDLRGNPGGYKDRAEKMVDELLSDDRLIVYTDGKGTKFDSQTFTRQEGIFEKGAVIVLVDENSASASEIVAGALQDNDRALIVGRRSFGKGLVQMPITLHDGSELRLTISRYYTPSGRSIQKPYALGKEEDYEKDYEQRIKSGEFFSSDSIKFNEKLKYKTVAGRTVYGGGGITPDVFVARDTTYYSKYLTELFSKNVIREYALNYANNNLKTLDKLSFKDFSKQFVVTDVMMADLQKLATQAKIKYSAKDYERSANYIRGQVKALVARNIWQRKTNRTLNNEYYQVLMSFDETVQKALQNFEKAEKLARGEMVETLTHSGKQ</sequence>
<dbReference type="SUPFAM" id="SSF50156">
    <property type="entry name" value="PDZ domain-like"/>
    <property type="match status" value="1"/>
</dbReference>
<gene>
    <name evidence="8" type="ORF">HNP25_000037</name>
</gene>
<keyword evidence="4 5" id="KW-0720">Serine protease</keyword>
<keyword evidence="6" id="KW-0812">Transmembrane</keyword>
<keyword evidence="9" id="KW-1185">Reference proteome</keyword>
<dbReference type="GO" id="GO:0030288">
    <property type="term" value="C:outer membrane-bounded periplasmic space"/>
    <property type="evidence" value="ECO:0007669"/>
    <property type="project" value="TreeGrafter"/>
</dbReference>
<keyword evidence="6" id="KW-0472">Membrane</keyword>
<evidence type="ECO:0000256" key="6">
    <source>
        <dbReference type="SAM" id="Phobius"/>
    </source>
</evidence>
<evidence type="ECO:0000256" key="4">
    <source>
        <dbReference type="ARBA" id="ARBA00022825"/>
    </source>
</evidence>
<dbReference type="InterPro" id="IPR001478">
    <property type="entry name" value="PDZ"/>
</dbReference>
<comment type="caution">
    <text evidence="8">The sequence shown here is derived from an EMBL/GenBank/DDBJ whole genome shotgun (WGS) entry which is preliminary data.</text>
</comment>
<evidence type="ECO:0000259" key="7">
    <source>
        <dbReference type="PROSITE" id="PS50106"/>
    </source>
</evidence>
<dbReference type="Gene3D" id="3.90.226.10">
    <property type="entry name" value="2-enoyl-CoA Hydratase, Chain A, domain 1"/>
    <property type="match status" value="1"/>
</dbReference>
<dbReference type="GO" id="GO:0004252">
    <property type="term" value="F:serine-type endopeptidase activity"/>
    <property type="evidence" value="ECO:0007669"/>
    <property type="project" value="UniProtKB-EC"/>
</dbReference>
<dbReference type="InterPro" id="IPR005151">
    <property type="entry name" value="Tail-specific_protease"/>
</dbReference>
<dbReference type="EMBL" id="JACHKT010000001">
    <property type="protein sequence ID" value="MBB6001398.1"/>
    <property type="molecule type" value="Genomic_DNA"/>
</dbReference>
<evidence type="ECO:0000313" key="9">
    <source>
        <dbReference type="Proteomes" id="UP000524404"/>
    </source>
</evidence>
<dbReference type="Pfam" id="PF13180">
    <property type="entry name" value="PDZ_2"/>
    <property type="match status" value="1"/>
</dbReference>
<keyword evidence="3 5" id="KW-0378">Hydrolase</keyword>
<evidence type="ECO:0000256" key="3">
    <source>
        <dbReference type="ARBA" id="ARBA00022801"/>
    </source>
</evidence>
<dbReference type="InterPro" id="IPR029045">
    <property type="entry name" value="ClpP/crotonase-like_dom_sf"/>
</dbReference>
<accession>A0A841EKT8</accession>
<dbReference type="SMART" id="SM00245">
    <property type="entry name" value="TSPc"/>
    <property type="match status" value="1"/>
</dbReference>
<comment type="similarity">
    <text evidence="1 5">Belongs to the peptidase S41A family.</text>
</comment>